<keyword evidence="7" id="KW-1185">Reference proteome</keyword>
<accession>A0ABT4UMW3</accession>
<evidence type="ECO:0000256" key="2">
    <source>
        <dbReference type="ARBA" id="ARBA00023125"/>
    </source>
</evidence>
<dbReference type="InterPro" id="IPR001789">
    <property type="entry name" value="Sig_transdc_resp-reg_receiver"/>
</dbReference>
<dbReference type="PRINTS" id="PR00038">
    <property type="entry name" value="HTHLUXR"/>
</dbReference>
<evidence type="ECO:0000313" key="7">
    <source>
        <dbReference type="Proteomes" id="UP001210231"/>
    </source>
</evidence>
<dbReference type="CDD" id="cd17535">
    <property type="entry name" value="REC_NarL-like"/>
    <property type="match status" value="1"/>
</dbReference>
<dbReference type="Proteomes" id="UP001210231">
    <property type="component" value="Unassembled WGS sequence"/>
</dbReference>
<sequence>MIKIVILDDHPIVTNGLENALNSANDIQVTHSFNSVEKFMQNIRQLNADILILDMHLNDGNGYDVAVAMQKANPKTGIVVFSSSDNLYLVKKMQQAGCKGYLLKNVTNSTLIKAIESVHQGNRYFSPEIERALMDDMFASKKEKSKKLTLTRREQEILQLIAKEYTTQEIANEIFLSVSAIEFHRTNLLQKLGAKNSVGLVKIAIEIGLI</sequence>
<dbReference type="PROSITE" id="PS50110">
    <property type="entry name" value="RESPONSE_REGULATORY"/>
    <property type="match status" value="1"/>
</dbReference>
<dbReference type="EMBL" id="JAQGEF010000024">
    <property type="protein sequence ID" value="MDA3616173.1"/>
    <property type="molecule type" value="Genomic_DNA"/>
</dbReference>
<evidence type="ECO:0000256" key="1">
    <source>
        <dbReference type="ARBA" id="ARBA00022553"/>
    </source>
</evidence>
<evidence type="ECO:0000259" key="4">
    <source>
        <dbReference type="PROSITE" id="PS50043"/>
    </source>
</evidence>
<evidence type="ECO:0000313" key="6">
    <source>
        <dbReference type="EMBL" id="MDA3616173.1"/>
    </source>
</evidence>
<feature type="domain" description="Response regulatory" evidence="5">
    <location>
        <begin position="3"/>
        <end position="119"/>
    </location>
</feature>
<dbReference type="SMART" id="SM00421">
    <property type="entry name" value="HTH_LUXR"/>
    <property type="match status" value="1"/>
</dbReference>
<comment type="caution">
    <text evidence="6">The sequence shown here is derived from an EMBL/GenBank/DDBJ whole genome shotgun (WGS) entry which is preliminary data.</text>
</comment>
<dbReference type="InterPro" id="IPR039420">
    <property type="entry name" value="WalR-like"/>
</dbReference>
<dbReference type="PANTHER" id="PTHR43214">
    <property type="entry name" value="TWO-COMPONENT RESPONSE REGULATOR"/>
    <property type="match status" value="1"/>
</dbReference>
<dbReference type="SUPFAM" id="SSF52172">
    <property type="entry name" value="CheY-like"/>
    <property type="match status" value="1"/>
</dbReference>
<dbReference type="SUPFAM" id="SSF46894">
    <property type="entry name" value="C-terminal effector domain of the bipartite response regulators"/>
    <property type="match status" value="1"/>
</dbReference>
<proteinExistence type="predicted"/>
<gene>
    <name evidence="6" type="ORF">O3P16_15255</name>
</gene>
<dbReference type="RefSeq" id="WP_407032503.1">
    <property type="nucleotide sequence ID" value="NZ_JAQGEF010000024.1"/>
</dbReference>
<dbReference type="Pfam" id="PF00072">
    <property type="entry name" value="Response_reg"/>
    <property type="match status" value="1"/>
</dbReference>
<dbReference type="InterPro" id="IPR000792">
    <property type="entry name" value="Tscrpt_reg_LuxR_C"/>
</dbReference>
<dbReference type="InterPro" id="IPR058245">
    <property type="entry name" value="NreC/VraR/RcsB-like_REC"/>
</dbReference>
<reference evidence="6 7" key="1">
    <citation type="submission" date="2022-12" db="EMBL/GenBank/DDBJ databases">
        <title>Chitinophagaceae gen. sp. nov., a new member of the family Chitinophagaceae, isolated from soil in a chemical factory.</title>
        <authorList>
            <person name="Ke Z."/>
        </authorList>
    </citation>
    <scope>NUCLEOTIDE SEQUENCE [LARGE SCALE GENOMIC DNA]</scope>
    <source>
        <strain evidence="6 7">LY-5</strain>
    </source>
</reference>
<dbReference type="PROSITE" id="PS50043">
    <property type="entry name" value="HTH_LUXR_2"/>
    <property type="match status" value="1"/>
</dbReference>
<protein>
    <submittedName>
        <fullName evidence="6">Response regulator transcription factor</fullName>
    </submittedName>
</protein>
<dbReference type="CDD" id="cd06170">
    <property type="entry name" value="LuxR_C_like"/>
    <property type="match status" value="1"/>
</dbReference>
<dbReference type="Pfam" id="PF00196">
    <property type="entry name" value="GerE"/>
    <property type="match status" value="1"/>
</dbReference>
<dbReference type="SMART" id="SM00448">
    <property type="entry name" value="REC"/>
    <property type="match status" value="1"/>
</dbReference>
<dbReference type="InterPro" id="IPR011006">
    <property type="entry name" value="CheY-like_superfamily"/>
</dbReference>
<keyword evidence="2" id="KW-0238">DNA-binding</keyword>
<name>A0ABT4UMW3_9BACT</name>
<dbReference type="PANTHER" id="PTHR43214:SF43">
    <property type="entry name" value="TWO-COMPONENT RESPONSE REGULATOR"/>
    <property type="match status" value="1"/>
</dbReference>
<evidence type="ECO:0000259" key="5">
    <source>
        <dbReference type="PROSITE" id="PS50110"/>
    </source>
</evidence>
<keyword evidence="1 3" id="KW-0597">Phosphoprotein</keyword>
<organism evidence="6 7">
    <name type="scientific">Polluticaenibacter yanchengensis</name>
    <dbReference type="NCBI Taxonomy" id="3014562"/>
    <lineage>
        <taxon>Bacteria</taxon>
        <taxon>Pseudomonadati</taxon>
        <taxon>Bacteroidota</taxon>
        <taxon>Chitinophagia</taxon>
        <taxon>Chitinophagales</taxon>
        <taxon>Chitinophagaceae</taxon>
        <taxon>Polluticaenibacter</taxon>
    </lineage>
</organism>
<dbReference type="Gene3D" id="3.40.50.2300">
    <property type="match status" value="1"/>
</dbReference>
<dbReference type="InterPro" id="IPR016032">
    <property type="entry name" value="Sig_transdc_resp-reg_C-effctor"/>
</dbReference>
<feature type="domain" description="HTH luxR-type" evidence="4">
    <location>
        <begin position="143"/>
        <end position="208"/>
    </location>
</feature>
<feature type="modified residue" description="4-aspartylphosphate" evidence="3">
    <location>
        <position position="54"/>
    </location>
</feature>
<evidence type="ECO:0000256" key="3">
    <source>
        <dbReference type="PROSITE-ProRule" id="PRU00169"/>
    </source>
</evidence>